<name>A0ABX0WDW3_9RHOB</name>
<dbReference type="EMBL" id="QHLQ01000043">
    <property type="protein sequence ID" value="NIZ63438.1"/>
    <property type="molecule type" value="Genomic_DNA"/>
</dbReference>
<comment type="caution">
    <text evidence="1">The sequence shown here is derived from an EMBL/GenBank/DDBJ whole genome shotgun (WGS) entry which is preliminary data.</text>
</comment>
<protein>
    <submittedName>
        <fullName evidence="1">Uncharacterized protein</fullName>
    </submittedName>
</protein>
<evidence type="ECO:0000313" key="2">
    <source>
        <dbReference type="Proteomes" id="UP001429564"/>
    </source>
</evidence>
<dbReference type="Proteomes" id="UP001429564">
    <property type="component" value="Unassembled WGS sequence"/>
</dbReference>
<organism evidence="1 2">
    <name type="scientific">Parasedimentitalea denitrificans</name>
    <dbReference type="NCBI Taxonomy" id="2211118"/>
    <lineage>
        <taxon>Bacteria</taxon>
        <taxon>Pseudomonadati</taxon>
        <taxon>Pseudomonadota</taxon>
        <taxon>Alphaproteobacteria</taxon>
        <taxon>Rhodobacterales</taxon>
        <taxon>Paracoccaceae</taxon>
        <taxon>Parasedimentitalea</taxon>
    </lineage>
</organism>
<dbReference type="RefSeq" id="WP_206188582.1">
    <property type="nucleotide sequence ID" value="NZ_QHLQ01000043.1"/>
</dbReference>
<evidence type="ECO:0000313" key="1">
    <source>
        <dbReference type="EMBL" id="NIZ63438.1"/>
    </source>
</evidence>
<reference evidence="1 2" key="1">
    <citation type="submission" date="2018-05" db="EMBL/GenBank/DDBJ databases">
        <authorList>
            <person name="Zhang Y.-J."/>
        </authorList>
    </citation>
    <scope>NUCLEOTIDE SEQUENCE [LARGE SCALE GENOMIC DNA]</scope>
    <source>
        <strain evidence="1 2">CY04</strain>
    </source>
</reference>
<gene>
    <name evidence="1" type="ORF">DL239_20965</name>
</gene>
<keyword evidence="2" id="KW-1185">Reference proteome</keyword>
<sequence length="276" mass="31678">MTTPDYPPQAQLLAASYPSLTFDLTEDTEDQFNRIIPEEVIVRFSRFLDLPNEDGRAILLEAVEAFISGVNDRFEQRPEKQDNAALTKVASKAEQLSEALLALIDHPNLEAQLEERIRGFHALAETQNGATLPDLIDTRRNIFREFRDLLVDLQACTEATCNHQPKQTDYADLFEGEGLPTPQQQFHRDTSEWKRRSQARKLGRDHPLQCFLLSILPHWKAHVVHPFTEGMYFKELEGNLSPTFAELHPIIVRIDPKITRQHVANSIRKLRESSVF</sequence>
<accession>A0ABX0WDW3</accession>
<proteinExistence type="predicted"/>